<dbReference type="PROSITE" id="PS01124">
    <property type="entry name" value="HTH_ARAC_FAMILY_2"/>
    <property type="match status" value="1"/>
</dbReference>
<name>A0ABP6Q7K2_9ACTN</name>
<dbReference type="SMART" id="SM00342">
    <property type="entry name" value="HTH_ARAC"/>
    <property type="match status" value="1"/>
</dbReference>
<reference evidence="5" key="1">
    <citation type="journal article" date="2019" name="Int. J. Syst. Evol. Microbiol.">
        <title>The Global Catalogue of Microorganisms (GCM) 10K type strain sequencing project: providing services to taxonomists for standard genome sequencing and annotation.</title>
        <authorList>
            <consortium name="The Broad Institute Genomics Platform"/>
            <consortium name="The Broad Institute Genome Sequencing Center for Infectious Disease"/>
            <person name="Wu L."/>
            <person name="Ma J."/>
        </authorList>
    </citation>
    <scope>NUCLEOTIDE SEQUENCE [LARGE SCALE GENOMIC DNA]</scope>
    <source>
        <strain evidence="5">JCM 9377</strain>
    </source>
</reference>
<dbReference type="CDD" id="cd03137">
    <property type="entry name" value="GATase1_AraC_1"/>
    <property type="match status" value="1"/>
</dbReference>
<organism evidence="4 5">
    <name type="scientific">Actinocorallia longicatena</name>
    <dbReference type="NCBI Taxonomy" id="111803"/>
    <lineage>
        <taxon>Bacteria</taxon>
        <taxon>Bacillati</taxon>
        <taxon>Actinomycetota</taxon>
        <taxon>Actinomycetes</taxon>
        <taxon>Streptosporangiales</taxon>
        <taxon>Thermomonosporaceae</taxon>
        <taxon>Actinocorallia</taxon>
    </lineage>
</organism>
<evidence type="ECO:0000313" key="4">
    <source>
        <dbReference type="EMBL" id="GAA3200907.1"/>
    </source>
</evidence>
<dbReference type="Pfam" id="PF12833">
    <property type="entry name" value="HTH_18"/>
    <property type="match status" value="1"/>
</dbReference>
<comment type="caution">
    <text evidence="4">The sequence shown here is derived from an EMBL/GenBank/DDBJ whole genome shotgun (WGS) entry which is preliminary data.</text>
</comment>
<dbReference type="PANTHER" id="PTHR43130">
    <property type="entry name" value="ARAC-FAMILY TRANSCRIPTIONAL REGULATOR"/>
    <property type="match status" value="1"/>
</dbReference>
<dbReference type="InterPro" id="IPR052158">
    <property type="entry name" value="INH-QAR"/>
</dbReference>
<evidence type="ECO:0000256" key="1">
    <source>
        <dbReference type="ARBA" id="ARBA00023015"/>
    </source>
</evidence>
<dbReference type="SUPFAM" id="SSF46689">
    <property type="entry name" value="Homeodomain-like"/>
    <property type="match status" value="2"/>
</dbReference>
<dbReference type="Proteomes" id="UP001501237">
    <property type="component" value="Unassembled WGS sequence"/>
</dbReference>
<dbReference type="InterPro" id="IPR009057">
    <property type="entry name" value="Homeodomain-like_sf"/>
</dbReference>
<dbReference type="Pfam" id="PF01965">
    <property type="entry name" value="DJ-1_PfpI"/>
    <property type="match status" value="1"/>
</dbReference>
<dbReference type="InterPro" id="IPR002818">
    <property type="entry name" value="DJ-1/PfpI"/>
</dbReference>
<keyword evidence="2" id="KW-0804">Transcription</keyword>
<dbReference type="InterPro" id="IPR029062">
    <property type="entry name" value="Class_I_gatase-like"/>
</dbReference>
<proteinExistence type="predicted"/>
<dbReference type="EMBL" id="BAAAUV010000003">
    <property type="protein sequence ID" value="GAA3200907.1"/>
    <property type="molecule type" value="Genomic_DNA"/>
</dbReference>
<dbReference type="Gene3D" id="3.40.50.880">
    <property type="match status" value="1"/>
</dbReference>
<evidence type="ECO:0000256" key="2">
    <source>
        <dbReference type="ARBA" id="ARBA00023163"/>
    </source>
</evidence>
<dbReference type="RefSeq" id="WP_344823453.1">
    <property type="nucleotide sequence ID" value="NZ_BAAAUV010000003.1"/>
</dbReference>
<sequence length="324" mass="34617">MRGDTPAHRVAILAVPPVKAFDVAMPQMVLGAAVREGRALYEVRVCTADPGIPQDGGGLTLGFEHGLEALSWADSVVIAGTEAREIDSRVLAAVRGAVEAGKRVAAICTGGFVLAGTGLLDGRAATTYWLHTTEFQISFPRVDLRRDVLFVEDGTLLTSAGAAAGIDLCLHLVRSDFGAAVATEVARAAVVGPFRPGGQPQIVATPLPAARDVSLAATRAWALARLDTPLTLADLAAHSRTSVRTFTRRFRAETGGTPQRWLLDQRLHRARQLLETTDLPLARIARDCGLGTPDSLRRHLVRHVGRTPSAYRALAAEKPRDRPK</sequence>
<gene>
    <name evidence="4" type="ORF">GCM10010468_13870</name>
</gene>
<dbReference type="PANTHER" id="PTHR43130:SF3">
    <property type="entry name" value="HTH-TYPE TRANSCRIPTIONAL REGULATOR RV1931C"/>
    <property type="match status" value="1"/>
</dbReference>
<keyword evidence="5" id="KW-1185">Reference proteome</keyword>
<dbReference type="InterPro" id="IPR018060">
    <property type="entry name" value="HTH_AraC"/>
</dbReference>
<protein>
    <submittedName>
        <fullName evidence="4">Helix-turn-helix domain-containing protein</fullName>
    </submittedName>
</protein>
<evidence type="ECO:0000259" key="3">
    <source>
        <dbReference type="PROSITE" id="PS01124"/>
    </source>
</evidence>
<dbReference type="Gene3D" id="1.10.10.60">
    <property type="entry name" value="Homeodomain-like"/>
    <property type="match status" value="1"/>
</dbReference>
<dbReference type="SUPFAM" id="SSF52317">
    <property type="entry name" value="Class I glutamine amidotransferase-like"/>
    <property type="match status" value="1"/>
</dbReference>
<feature type="domain" description="HTH araC/xylS-type" evidence="3">
    <location>
        <begin position="216"/>
        <end position="314"/>
    </location>
</feature>
<accession>A0ABP6Q7K2</accession>
<evidence type="ECO:0000313" key="5">
    <source>
        <dbReference type="Proteomes" id="UP001501237"/>
    </source>
</evidence>
<keyword evidence="1" id="KW-0805">Transcription regulation</keyword>